<feature type="compositionally biased region" description="Basic and acidic residues" evidence="1">
    <location>
        <begin position="22"/>
        <end position="57"/>
    </location>
</feature>
<dbReference type="Pfam" id="PF11776">
    <property type="entry name" value="RcnB"/>
    <property type="match status" value="1"/>
</dbReference>
<dbReference type="KEGG" id="ssau:H8M03_09615"/>
<feature type="chain" id="PRO_5029001740" evidence="2">
    <location>
        <begin position="21"/>
        <end position="293"/>
    </location>
</feature>
<dbReference type="Gene3D" id="3.10.450.160">
    <property type="entry name" value="inner membrane protein cigr"/>
    <property type="match status" value="1"/>
</dbReference>
<feature type="compositionally biased region" description="Basic and acidic residues" evidence="1">
    <location>
        <begin position="172"/>
        <end position="191"/>
    </location>
</feature>
<feature type="compositionally biased region" description="Basic and acidic residues" evidence="1">
    <location>
        <begin position="109"/>
        <end position="141"/>
    </location>
</feature>
<reference evidence="3 4" key="1">
    <citation type="submission" date="2020-08" db="EMBL/GenBank/DDBJ databases">
        <title>Sphingomonas sp. sand1-3 16S ribosomal RNA gene Genome sequencing and assembly.</title>
        <authorList>
            <person name="Kang M."/>
        </authorList>
    </citation>
    <scope>NUCLEOTIDE SEQUENCE [LARGE SCALE GENOMIC DNA]</scope>
    <source>
        <strain evidence="4">sand1-3</strain>
    </source>
</reference>
<dbReference type="InterPro" id="IPR024572">
    <property type="entry name" value="RcnB"/>
</dbReference>
<dbReference type="Proteomes" id="UP000515861">
    <property type="component" value="Chromosome"/>
</dbReference>
<evidence type="ECO:0000313" key="4">
    <source>
        <dbReference type="Proteomes" id="UP000515861"/>
    </source>
</evidence>
<proteinExistence type="predicted"/>
<feature type="region of interest" description="Disordered" evidence="1">
    <location>
        <begin position="16"/>
        <end position="191"/>
    </location>
</feature>
<accession>A0A7G9L0X2</accession>
<protein>
    <submittedName>
        <fullName evidence="3">RcnB family protein</fullName>
    </submittedName>
</protein>
<evidence type="ECO:0000256" key="1">
    <source>
        <dbReference type="SAM" id="MobiDB-lite"/>
    </source>
</evidence>
<dbReference type="RefSeq" id="WP_187479226.1">
    <property type="nucleotide sequence ID" value="NZ_CP060697.1"/>
</dbReference>
<dbReference type="AlphaFoldDB" id="A0A7G9L0X2"/>
<keyword evidence="2" id="KW-0732">Signal</keyword>
<keyword evidence="4" id="KW-1185">Reference proteome</keyword>
<sequence length="293" mass="35214">MRKILLSVLLATAVSTPALAQRPERDVSDRAERAERRAEARAERVREERSERREQVREAPPVVRPMREAPPPPQGRADRDGPAVRPPVGVQDNERAPNVNRRGRPTLEQIERVRERTGEFRDRNADRDSVAAWRERERNNPREQAVNRWDRNGRVAPPPGARPDRPAPLPETAHRGGRDRDARDGRRDGHRPQWRHDWRRDHRYDWHSHRRHNRSRFHLGFYFDPFGWGYQRYNVGWRLWPSYYGNRYWLNDSYQYRLPQAPWPYRWVRYYDDVMLVDTTTGDVVDVIYDFFW</sequence>
<feature type="compositionally biased region" description="Pro residues" evidence="1">
    <location>
        <begin position="156"/>
        <end position="169"/>
    </location>
</feature>
<dbReference type="EMBL" id="CP060697">
    <property type="protein sequence ID" value="QNM82271.1"/>
    <property type="molecule type" value="Genomic_DNA"/>
</dbReference>
<evidence type="ECO:0000313" key="3">
    <source>
        <dbReference type="EMBL" id="QNM82271.1"/>
    </source>
</evidence>
<name>A0A7G9L0X2_9SPHN</name>
<feature type="signal peptide" evidence="2">
    <location>
        <begin position="1"/>
        <end position="20"/>
    </location>
</feature>
<organism evidence="3 4">
    <name type="scientific">Sphingomonas sabuli</name>
    <dbReference type="NCBI Taxonomy" id="2764186"/>
    <lineage>
        <taxon>Bacteria</taxon>
        <taxon>Pseudomonadati</taxon>
        <taxon>Pseudomonadota</taxon>
        <taxon>Alphaproteobacteria</taxon>
        <taxon>Sphingomonadales</taxon>
        <taxon>Sphingomonadaceae</taxon>
        <taxon>Sphingomonas</taxon>
    </lineage>
</organism>
<gene>
    <name evidence="3" type="ORF">H8M03_09615</name>
</gene>
<evidence type="ECO:0000256" key="2">
    <source>
        <dbReference type="SAM" id="SignalP"/>
    </source>
</evidence>